<feature type="compositionally biased region" description="Polar residues" evidence="1">
    <location>
        <begin position="150"/>
        <end position="183"/>
    </location>
</feature>
<sequence>MCFSPETTKWDEQTVTKSSLKLYISLPRTSSTQANTNPKQNPLVHPSTSHSKRRNTSVLLTNQAQPQSVMKDHISTTHFTQKFDALRAQTLPGSHTHPSKNPFSLTVGDGQLTHGRLTEGDQDGLEETTSSTITLSTTSIWKAKDIGSFAGTTRQPPLPPTCNNDRAPSRNQNVGDTDTSCRLSDSSQLFPSSSTHAPTGENQTIDISPHAITHSLQLADQFAALALVSFFKDPCVRFTIQRVHSTSSLSLVTTPTILAADSKLISFFRIPRRTQTLIPLCLSPHPPKPTHTSSNGQRSNWCSFCSQLNTASLVPSAEPERFSFPNTLPQHYALPHTSCHDPIAFQSGTASSRQGGDVFEAGLDEPTVVTTIHLFLIKNTNRKKKYFPMKLDSNEYHEILPQHPFRREYSPDRDRTLCPSPFSRRYPRSKRALWEGFIAMYHTNFPFHNGQVFEVTDEGIKCIHCIQQHGFRNTRSLKYMTEYARPSCWSNFLKHCMPVQHWGKMTDKQKSFSEDSEKKVVMTAQEKDTLIENRFLAAAYDTATGLGQAHFSNLCQLLYFRANLPSSSTTVFTSAAIFRQITQQL</sequence>
<comment type="caution">
    <text evidence="2">The sequence shown here is derived from an EMBL/GenBank/DDBJ whole genome shotgun (WGS) entry which is preliminary data.</text>
</comment>
<gene>
    <name evidence="2" type="ORF">BLNAU_11255</name>
</gene>
<protein>
    <submittedName>
        <fullName evidence="2">Uncharacterized protein</fullName>
    </submittedName>
</protein>
<dbReference type="Proteomes" id="UP001281761">
    <property type="component" value="Unassembled WGS sequence"/>
</dbReference>
<evidence type="ECO:0000313" key="2">
    <source>
        <dbReference type="EMBL" id="KAK2953852.1"/>
    </source>
</evidence>
<accession>A0ABQ9XQX3</accession>
<evidence type="ECO:0000313" key="3">
    <source>
        <dbReference type="Proteomes" id="UP001281761"/>
    </source>
</evidence>
<organism evidence="2 3">
    <name type="scientific">Blattamonas nauphoetae</name>
    <dbReference type="NCBI Taxonomy" id="2049346"/>
    <lineage>
        <taxon>Eukaryota</taxon>
        <taxon>Metamonada</taxon>
        <taxon>Preaxostyla</taxon>
        <taxon>Oxymonadida</taxon>
        <taxon>Blattamonas</taxon>
    </lineage>
</organism>
<evidence type="ECO:0000256" key="1">
    <source>
        <dbReference type="SAM" id="MobiDB-lite"/>
    </source>
</evidence>
<keyword evidence="3" id="KW-1185">Reference proteome</keyword>
<feature type="region of interest" description="Disordered" evidence="1">
    <location>
        <begin position="91"/>
        <end position="131"/>
    </location>
</feature>
<feature type="compositionally biased region" description="Polar residues" evidence="1">
    <location>
        <begin position="28"/>
        <end position="40"/>
    </location>
</feature>
<dbReference type="EMBL" id="JARBJD010000086">
    <property type="protein sequence ID" value="KAK2953852.1"/>
    <property type="molecule type" value="Genomic_DNA"/>
</dbReference>
<proteinExistence type="predicted"/>
<feature type="region of interest" description="Disordered" evidence="1">
    <location>
        <begin position="28"/>
        <end position="55"/>
    </location>
</feature>
<reference evidence="2 3" key="1">
    <citation type="journal article" date="2022" name="bioRxiv">
        <title>Genomics of Preaxostyla Flagellates Illuminates Evolutionary Transitions and the Path Towards Mitochondrial Loss.</title>
        <authorList>
            <person name="Novak L.V.F."/>
            <person name="Treitli S.C."/>
            <person name="Pyrih J."/>
            <person name="Halakuc P."/>
            <person name="Pipaliya S.V."/>
            <person name="Vacek V."/>
            <person name="Brzon O."/>
            <person name="Soukal P."/>
            <person name="Eme L."/>
            <person name="Dacks J.B."/>
            <person name="Karnkowska A."/>
            <person name="Elias M."/>
            <person name="Hampl V."/>
        </authorList>
    </citation>
    <scope>NUCLEOTIDE SEQUENCE [LARGE SCALE GENOMIC DNA]</scope>
    <source>
        <strain evidence="2">NAU3</strain>
        <tissue evidence="2">Gut</tissue>
    </source>
</reference>
<feature type="compositionally biased region" description="Low complexity" evidence="1">
    <location>
        <begin position="184"/>
        <end position="194"/>
    </location>
</feature>
<feature type="region of interest" description="Disordered" evidence="1">
    <location>
        <begin position="149"/>
        <end position="203"/>
    </location>
</feature>
<name>A0ABQ9XQX3_9EUKA</name>